<evidence type="ECO:0000313" key="1">
    <source>
        <dbReference type="Proteomes" id="UP000887580"/>
    </source>
</evidence>
<evidence type="ECO:0000313" key="2">
    <source>
        <dbReference type="WBParaSite" id="PS1159_v2.g10465.t1"/>
    </source>
</evidence>
<sequence length="109" mass="12317">ALKVEGVNEQIQVLKMEVFVLTELTKRGSRHFCKIEDKGRFGTFNYVVMTLVGKSLQDLRKEGPGQHMSMGTAISSGIQCLEALEDLHSKLSFLWDNSSEKFFSKVKFS</sequence>
<proteinExistence type="predicted"/>
<dbReference type="WBParaSite" id="PS1159_v2.g10465.t1">
    <property type="protein sequence ID" value="PS1159_v2.g10465.t1"/>
    <property type="gene ID" value="PS1159_v2.g10465"/>
</dbReference>
<dbReference type="Proteomes" id="UP000887580">
    <property type="component" value="Unplaced"/>
</dbReference>
<accession>A0AC35ESZ3</accession>
<reference evidence="2" key="1">
    <citation type="submission" date="2022-11" db="UniProtKB">
        <authorList>
            <consortium name="WormBaseParasite"/>
        </authorList>
    </citation>
    <scope>IDENTIFICATION</scope>
</reference>
<organism evidence="1 2">
    <name type="scientific">Panagrolaimus sp. PS1159</name>
    <dbReference type="NCBI Taxonomy" id="55785"/>
    <lineage>
        <taxon>Eukaryota</taxon>
        <taxon>Metazoa</taxon>
        <taxon>Ecdysozoa</taxon>
        <taxon>Nematoda</taxon>
        <taxon>Chromadorea</taxon>
        <taxon>Rhabditida</taxon>
        <taxon>Tylenchina</taxon>
        <taxon>Panagrolaimomorpha</taxon>
        <taxon>Panagrolaimoidea</taxon>
        <taxon>Panagrolaimidae</taxon>
        <taxon>Panagrolaimus</taxon>
    </lineage>
</organism>
<name>A0AC35ESZ3_9BILA</name>
<protein>
    <submittedName>
        <fullName evidence="2">Uncharacterized protein</fullName>
    </submittedName>
</protein>